<dbReference type="CDD" id="cd06558">
    <property type="entry name" value="crotonase-like"/>
    <property type="match status" value="1"/>
</dbReference>
<dbReference type="InterPro" id="IPR051683">
    <property type="entry name" value="Enoyl-CoA_Hydratase/Isomerase"/>
</dbReference>
<dbReference type="InterPro" id="IPR014748">
    <property type="entry name" value="Enoyl-CoA_hydra_C"/>
</dbReference>
<dbReference type="EMBL" id="JBHLXH010000001">
    <property type="protein sequence ID" value="MFC0222574.1"/>
    <property type="molecule type" value="Genomic_DNA"/>
</dbReference>
<reference evidence="2 3" key="1">
    <citation type="submission" date="2024-09" db="EMBL/GenBank/DDBJ databases">
        <authorList>
            <person name="Sun Q."/>
            <person name="Mori K."/>
        </authorList>
    </citation>
    <scope>NUCLEOTIDE SEQUENCE [LARGE SCALE GENOMIC DNA]</scope>
    <source>
        <strain evidence="2 3">CCM 8654</strain>
    </source>
</reference>
<organism evidence="2 3">
    <name type="scientific">Nocardioides zeicaulis</name>
    <dbReference type="NCBI Taxonomy" id="1776857"/>
    <lineage>
        <taxon>Bacteria</taxon>
        <taxon>Bacillati</taxon>
        <taxon>Actinomycetota</taxon>
        <taxon>Actinomycetes</taxon>
        <taxon>Propionibacteriales</taxon>
        <taxon>Nocardioidaceae</taxon>
        <taxon>Nocardioides</taxon>
    </lineage>
</organism>
<dbReference type="Gene3D" id="3.90.226.10">
    <property type="entry name" value="2-enoyl-CoA Hydratase, Chain A, domain 1"/>
    <property type="match status" value="1"/>
</dbReference>
<dbReference type="Proteomes" id="UP001589698">
    <property type="component" value="Unassembled WGS sequence"/>
</dbReference>
<proteinExistence type="inferred from homology"/>
<dbReference type="Pfam" id="PF00378">
    <property type="entry name" value="ECH_1"/>
    <property type="match status" value="1"/>
</dbReference>
<dbReference type="InterPro" id="IPR029045">
    <property type="entry name" value="ClpP/crotonase-like_dom_sf"/>
</dbReference>
<name>A0ABV6E0S3_9ACTN</name>
<dbReference type="PANTHER" id="PTHR42964">
    <property type="entry name" value="ENOYL-COA HYDRATASE"/>
    <property type="match status" value="1"/>
</dbReference>
<evidence type="ECO:0000256" key="1">
    <source>
        <dbReference type="ARBA" id="ARBA00005254"/>
    </source>
</evidence>
<dbReference type="RefSeq" id="WP_378518223.1">
    <property type="nucleotide sequence ID" value="NZ_CBCSDI010000002.1"/>
</dbReference>
<dbReference type="SUPFAM" id="SSF52096">
    <property type="entry name" value="ClpP/crotonase"/>
    <property type="match status" value="1"/>
</dbReference>
<gene>
    <name evidence="2" type="ORF">ACFFJG_08780</name>
</gene>
<comment type="caution">
    <text evidence="2">The sequence shown here is derived from an EMBL/GenBank/DDBJ whole genome shotgun (WGS) entry which is preliminary data.</text>
</comment>
<comment type="similarity">
    <text evidence="1">Belongs to the enoyl-CoA hydratase/isomerase family.</text>
</comment>
<dbReference type="PANTHER" id="PTHR42964:SF1">
    <property type="entry name" value="POLYKETIDE BIOSYNTHESIS ENOYL-COA HYDRATASE PKSH-RELATED"/>
    <property type="match status" value="1"/>
</dbReference>
<protein>
    <submittedName>
        <fullName evidence="2">Enoyl-CoA hydratase-related protein</fullName>
    </submittedName>
</protein>
<keyword evidence="3" id="KW-1185">Reference proteome</keyword>
<evidence type="ECO:0000313" key="2">
    <source>
        <dbReference type="EMBL" id="MFC0222574.1"/>
    </source>
</evidence>
<evidence type="ECO:0000313" key="3">
    <source>
        <dbReference type="Proteomes" id="UP001589698"/>
    </source>
</evidence>
<sequence length="263" mass="27408">MTDAPAQLVHYAVSDAVATLTLDSPANRNALSRQLVTELHAHLERAGADEDVRAVLIESSGKVFCSGADLSEATTEGMEVGARRIVDLQRLIVTLEKPVVTKNLGAVRAGGIGIVAAADIAVSADDATFALTEVKLGLAAAIISLTVHHRMNPRAASLTTLGGEVFTGAEAAAYGLVTKAVPADRLDDEVAAICASLATGAPQGLRESKRILNGDLVARIDVLGEEMATTSARLFASDEAREAMTAFLSRPRSRPSQPTATEK</sequence>
<accession>A0ABV6E0S3</accession>
<dbReference type="Gene3D" id="1.10.12.10">
    <property type="entry name" value="Lyase 2-enoyl-coa Hydratase, Chain A, domain 2"/>
    <property type="match status" value="1"/>
</dbReference>
<dbReference type="InterPro" id="IPR001753">
    <property type="entry name" value="Enoyl-CoA_hydra/iso"/>
</dbReference>